<accession>A0A3P7MCY9</accession>
<evidence type="ECO:0000313" key="2">
    <source>
        <dbReference type="Proteomes" id="UP000281553"/>
    </source>
</evidence>
<proteinExistence type="predicted"/>
<sequence length="81" mass="9145">MARLGRGWTVCLYKNQSIIEPGGHCYIMDMLSANELPQDWPFLAGLSYDQNFLVTGMDLEPLDVGPPFEGTRRDSEAYKSM</sequence>
<keyword evidence="2" id="KW-1185">Reference proteome</keyword>
<protein>
    <submittedName>
        <fullName evidence="1">Uncharacterized protein</fullName>
    </submittedName>
</protein>
<name>A0A3P7MCY9_DIBLA</name>
<dbReference type="Proteomes" id="UP000281553">
    <property type="component" value="Unassembled WGS sequence"/>
</dbReference>
<dbReference type="OrthoDB" id="6271096at2759"/>
<gene>
    <name evidence="1" type="ORF">DILT_LOCUS13825</name>
</gene>
<dbReference type="AlphaFoldDB" id="A0A3P7MCY9"/>
<evidence type="ECO:0000313" key="1">
    <source>
        <dbReference type="EMBL" id="VDN21383.1"/>
    </source>
</evidence>
<organism evidence="1 2">
    <name type="scientific">Dibothriocephalus latus</name>
    <name type="common">Fish tapeworm</name>
    <name type="synonym">Diphyllobothrium latum</name>
    <dbReference type="NCBI Taxonomy" id="60516"/>
    <lineage>
        <taxon>Eukaryota</taxon>
        <taxon>Metazoa</taxon>
        <taxon>Spiralia</taxon>
        <taxon>Lophotrochozoa</taxon>
        <taxon>Platyhelminthes</taxon>
        <taxon>Cestoda</taxon>
        <taxon>Eucestoda</taxon>
        <taxon>Diphyllobothriidea</taxon>
        <taxon>Diphyllobothriidae</taxon>
        <taxon>Dibothriocephalus</taxon>
    </lineage>
</organism>
<reference evidence="1 2" key="1">
    <citation type="submission" date="2018-11" db="EMBL/GenBank/DDBJ databases">
        <authorList>
            <consortium name="Pathogen Informatics"/>
        </authorList>
    </citation>
    <scope>NUCLEOTIDE SEQUENCE [LARGE SCALE GENOMIC DNA]</scope>
</reference>
<dbReference type="EMBL" id="UYRU01071735">
    <property type="protein sequence ID" value="VDN21383.1"/>
    <property type="molecule type" value="Genomic_DNA"/>
</dbReference>